<feature type="region of interest" description="Disordered" evidence="12">
    <location>
        <begin position="110"/>
        <end position="129"/>
    </location>
</feature>
<keyword evidence="5" id="KW-0378">Hydrolase</keyword>
<comment type="cofactor">
    <cofactor evidence="1">
        <name>Mn(2+)</name>
        <dbReference type="ChEBI" id="CHEBI:29035"/>
    </cofactor>
</comment>
<gene>
    <name evidence="14" type="ORF">SO694_00171060</name>
</gene>
<evidence type="ECO:0000256" key="5">
    <source>
        <dbReference type="ARBA" id="ARBA00022801"/>
    </source>
</evidence>
<evidence type="ECO:0000313" key="14">
    <source>
        <dbReference type="EMBL" id="KAK7241606.1"/>
    </source>
</evidence>
<evidence type="ECO:0000256" key="6">
    <source>
        <dbReference type="ARBA" id="ARBA00022842"/>
    </source>
</evidence>
<keyword evidence="4" id="KW-0547">Nucleotide-binding</keyword>
<feature type="compositionally biased region" description="Low complexity" evidence="12">
    <location>
        <begin position="111"/>
        <end position="129"/>
    </location>
</feature>
<protein>
    <recommendedName>
        <fullName evidence="9">inosine/xanthosine triphosphatase</fullName>
        <ecNumber evidence="9">3.6.1.73</ecNumber>
    </recommendedName>
</protein>
<feature type="domain" description="Non-canonical purine NTP phosphatase/PRRC1" evidence="13">
    <location>
        <begin position="129"/>
        <end position="202"/>
    </location>
</feature>
<accession>A0ABR1FZU5</accession>
<comment type="cofactor">
    <cofactor evidence="2">
        <name>Mg(2+)</name>
        <dbReference type="ChEBI" id="CHEBI:18420"/>
    </cofactor>
</comment>
<dbReference type="EMBL" id="JBBJCI010000177">
    <property type="protein sequence ID" value="KAK7241606.1"/>
    <property type="molecule type" value="Genomic_DNA"/>
</dbReference>
<dbReference type="Gene3D" id="3.90.950.10">
    <property type="match status" value="2"/>
</dbReference>
<dbReference type="PANTHER" id="PTHR34699">
    <property type="match status" value="1"/>
</dbReference>
<dbReference type="InterPro" id="IPR026533">
    <property type="entry name" value="NTPase/PRRC1"/>
</dbReference>
<keyword evidence="8" id="KW-0464">Manganese</keyword>
<dbReference type="Proteomes" id="UP001363151">
    <property type="component" value="Unassembled WGS sequence"/>
</dbReference>
<evidence type="ECO:0000256" key="10">
    <source>
        <dbReference type="ARBA" id="ARBA00048174"/>
    </source>
</evidence>
<dbReference type="InterPro" id="IPR050299">
    <property type="entry name" value="YjjX_NTPase"/>
</dbReference>
<keyword evidence="7" id="KW-0546">Nucleotide metabolism</keyword>
<dbReference type="SUPFAM" id="SSF52972">
    <property type="entry name" value="ITPase-like"/>
    <property type="match status" value="1"/>
</dbReference>
<evidence type="ECO:0000256" key="11">
    <source>
        <dbReference type="ARBA" id="ARBA00048781"/>
    </source>
</evidence>
<comment type="catalytic activity">
    <reaction evidence="10">
        <text>ITP + H2O = IDP + phosphate + H(+)</text>
        <dbReference type="Rhea" id="RHEA:28330"/>
        <dbReference type="ChEBI" id="CHEBI:15377"/>
        <dbReference type="ChEBI" id="CHEBI:15378"/>
        <dbReference type="ChEBI" id="CHEBI:43474"/>
        <dbReference type="ChEBI" id="CHEBI:58280"/>
        <dbReference type="ChEBI" id="CHEBI:61402"/>
        <dbReference type="EC" id="3.6.1.73"/>
    </reaction>
</comment>
<comment type="caution">
    <text evidence="14">The sequence shown here is derived from an EMBL/GenBank/DDBJ whole genome shotgun (WGS) entry which is preliminary data.</text>
</comment>
<evidence type="ECO:0000313" key="15">
    <source>
        <dbReference type="Proteomes" id="UP001363151"/>
    </source>
</evidence>
<sequence length="212" mass="21024">MALAVAALGACGRPGAAGPAFVAAVAVAALAGRGRRAGAAAARLRPRASGRFREPVKVRAPVAATVADYGDVVAAGAPVGGFDVASGVADQPVGLDTVAAGARARGGGAHAGRAAARARRSPSASSRASSSLGVSCAFEIPPDVLRHVLDDGMDLSQAANASGLARDAKLGAKGGLIAILTRDRVTRTDYTAQAVRMALAPVEHRLPPPREA</sequence>
<evidence type="ECO:0000256" key="8">
    <source>
        <dbReference type="ARBA" id="ARBA00023211"/>
    </source>
</evidence>
<name>A0ABR1FZU5_AURAN</name>
<keyword evidence="3" id="KW-0479">Metal-binding</keyword>
<proteinExistence type="predicted"/>
<organism evidence="14 15">
    <name type="scientific">Aureococcus anophagefferens</name>
    <name type="common">Harmful bloom alga</name>
    <dbReference type="NCBI Taxonomy" id="44056"/>
    <lineage>
        <taxon>Eukaryota</taxon>
        <taxon>Sar</taxon>
        <taxon>Stramenopiles</taxon>
        <taxon>Ochrophyta</taxon>
        <taxon>Pelagophyceae</taxon>
        <taxon>Pelagomonadales</taxon>
        <taxon>Pelagomonadaceae</taxon>
        <taxon>Aureococcus</taxon>
    </lineage>
</organism>
<evidence type="ECO:0000256" key="1">
    <source>
        <dbReference type="ARBA" id="ARBA00001936"/>
    </source>
</evidence>
<dbReference type="InterPro" id="IPR029001">
    <property type="entry name" value="ITPase-like_fam"/>
</dbReference>
<reference evidence="14 15" key="1">
    <citation type="submission" date="2024-03" db="EMBL/GenBank/DDBJ databases">
        <title>Aureococcus anophagefferens CCMP1851 and Kratosvirus quantuckense: Draft genome of a second virus-susceptible host strain in the model system.</title>
        <authorList>
            <person name="Chase E."/>
            <person name="Truchon A.R."/>
            <person name="Schepens W."/>
            <person name="Wilhelm S.W."/>
        </authorList>
    </citation>
    <scope>NUCLEOTIDE SEQUENCE [LARGE SCALE GENOMIC DNA]</scope>
    <source>
        <strain evidence="14 15">CCMP1851</strain>
    </source>
</reference>
<keyword evidence="15" id="KW-1185">Reference proteome</keyword>
<evidence type="ECO:0000256" key="9">
    <source>
        <dbReference type="ARBA" id="ARBA00038901"/>
    </source>
</evidence>
<evidence type="ECO:0000259" key="13">
    <source>
        <dbReference type="Pfam" id="PF01931"/>
    </source>
</evidence>
<dbReference type="Pfam" id="PF01931">
    <property type="entry name" value="NTPase_I-T"/>
    <property type="match status" value="1"/>
</dbReference>
<evidence type="ECO:0000256" key="7">
    <source>
        <dbReference type="ARBA" id="ARBA00023080"/>
    </source>
</evidence>
<dbReference type="EC" id="3.6.1.73" evidence="9"/>
<evidence type="ECO:0000256" key="12">
    <source>
        <dbReference type="SAM" id="MobiDB-lite"/>
    </source>
</evidence>
<evidence type="ECO:0000256" key="4">
    <source>
        <dbReference type="ARBA" id="ARBA00022741"/>
    </source>
</evidence>
<evidence type="ECO:0000256" key="3">
    <source>
        <dbReference type="ARBA" id="ARBA00022723"/>
    </source>
</evidence>
<comment type="catalytic activity">
    <reaction evidence="11">
        <text>XTP + H2O = XDP + phosphate + H(+)</text>
        <dbReference type="Rhea" id="RHEA:28406"/>
        <dbReference type="ChEBI" id="CHEBI:15377"/>
        <dbReference type="ChEBI" id="CHEBI:15378"/>
        <dbReference type="ChEBI" id="CHEBI:43474"/>
        <dbReference type="ChEBI" id="CHEBI:59884"/>
        <dbReference type="ChEBI" id="CHEBI:61314"/>
        <dbReference type="EC" id="3.6.1.73"/>
    </reaction>
</comment>
<keyword evidence="6" id="KW-0460">Magnesium</keyword>
<evidence type="ECO:0000256" key="2">
    <source>
        <dbReference type="ARBA" id="ARBA00001946"/>
    </source>
</evidence>
<dbReference type="PANTHER" id="PTHR34699:SF2">
    <property type="entry name" value="NON-CANONICAL PURINE NTP PHOSPHATASE_PRRC1 DOMAIN-CONTAINING PROTEIN"/>
    <property type="match status" value="1"/>
</dbReference>